<keyword evidence="3" id="KW-0804">Transcription</keyword>
<proteinExistence type="predicted"/>
<feature type="domain" description="BHLH" evidence="6">
    <location>
        <begin position="599"/>
        <end position="648"/>
    </location>
</feature>
<evidence type="ECO:0000256" key="4">
    <source>
        <dbReference type="ARBA" id="ARBA00023242"/>
    </source>
</evidence>
<dbReference type="GO" id="GO:0005634">
    <property type="term" value="C:nucleus"/>
    <property type="evidence" value="ECO:0007669"/>
    <property type="project" value="UniProtKB-SubCell"/>
</dbReference>
<dbReference type="InterPro" id="IPR036638">
    <property type="entry name" value="HLH_DNA-bd_sf"/>
</dbReference>
<dbReference type="PANTHER" id="PTHR46196:SF2">
    <property type="entry name" value="TRANSCRIPTION FACTOR BHLH157"/>
    <property type="match status" value="1"/>
</dbReference>
<dbReference type="AlphaFoldDB" id="A0AAN9F7B2"/>
<feature type="region of interest" description="Disordered" evidence="5">
    <location>
        <begin position="576"/>
        <end position="614"/>
    </location>
</feature>
<dbReference type="SUPFAM" id="SSF47459">
    <property type="entry name" value="HLH, helix-loop-helix DNA-binding domain"/>
    <property type="match status" value="1"/>
</dbReference>
<dbReference type="GO" id="GO:0046983">
    <property type="term" value="F:protein dimerization activity"/>
    <property type="evidence" value="ECO:0007669"/>
    <property type="project" value="InterPro"/>
</dbReference>
<dbReference type="InterPro" id="IPR043561">
    <property type="entry name" value="LHW-like"/>
</dbReference>
<dbReference type="Proteomes" id="UP001372338">
    <property type="component" value="Unassembled WGS sequence"/>
</dbReference>
<evidence type="ECO:0000259" key="6">
    <source>
        <dbReference type="PROSITE" id="PS50888"/>
    </source>
</evidence>
<dbReference type="Pfam" id="PF14215">
    <property type="entry name" value="bHLH-MYC_N"/>
    <property type="match status" value="1"/>
</dbReference>
<dbReference type="GO" id="GO:0003700">
    <property type="term" value="F:DNA-binding transcription factor activity"/>
    <property type="evidence" value="ECO:0007669"/>
    <property type="project" value="InterPro"/>
</dbReference>
<name>A0AAN9F7B2_CROPI</name>
<dbReference type="Pfam" id="PF23176">
    <property type="entry name" value="bHLH_LHW"/>
    <property type="match status" value="1"/>
</dbReference>
<evidence type="ECO:0000313" key="7">
    <source>
        <dbReference type="EMBL" id="KAK7269026.1"/>
    </source>
</evidence>
<gene>
    <name evidence="7" type="ORF">RIF29_21741</name>
</gene>
<dbReference type="PROSITE" id="PS50888">
    <property type="entry name" value="BHLH"/>
    <property type="match status" value="1"/>
</dbReference>
<comment type="subcellular location">
    <subcellularLocation>
        <location evidence="1">Nucleus</location>
    </subcellularLocation>
</comment>
<keyword evidence="2" id="KW-0805">Transcription regulation</keyword>
<protein>
    <recommendedName>
        <fullName evidence="6">BHLH domain-containing protein</fullName>
    </recommendedName>
</protein>
<comment type="caution">
    <text evidence="7">The sequence shown here is derived from an EMBL/GenBank/DDBJ whole genome shotgun (WGS) entry which is preliminary data.</text>
</comment>
<dbReference type="InterPro" id="IPR011598">
    <property type="entry name" value="bHLH_dom"/>
</dbReference>
<dbReference type="InterPro" id="IPR025610">
    <property type="entry name" value="MYC/MYB_N"/>
</dbReference>
<accession>A0AAN9F7B2</accession>
<evidence type="ECO:0000313" key="8">
    <source>
        <dbReference type="Proteomes" id="UP001372338"/>
    </source>
</evidence>
<keyword evidence="8" id="KW-1185">Reference proteome</keyword>
<sequence length="828" mass="92578">MAMAEPLTLRNKLKALCTYGEDGWSYAIMWCYHPQNPLLLTVEDAYYEAQLGQEIANMFPQAYMQGKGIVGEAALTGKHIWVHSDGQNQEWNLSWQNVFEEDPGLHQQFSYGIKTIVAIPVKACGVVQFGSKKKILERVEFLEQTQQFLMEIDNVDMVDMSGNAVSPLDCEDYDLNGLLASFSVENSHDSNLIHAHDENTEDLLRKVHSSESVNNPFVSLFDIYQEGMTSFHGDSCVTDQLNATKEGQVALSDRDITDVLLTPNSSMNSLIVNDTDFGAWDGEVSCFDSFGQQLVSANENAFSFSELTVQDSALSTLYSMNIGACQDKLQNLLDNQQSSRFVTVDFPPSSNTLHGPSKNIEAVDMSEEFLKFSSLDDLCQWFLPSPDDNNIRTITALDNNTPSESIELNPTSFGPVGTSSLSNNSIETSAVVHSPENSFLDFNCDQANEWWENMPTPALSPAIFSECVSELNTSTLTGMPNGLLFLEPSSGEASYNPLNSSVFEYNLPSNENQEAEFSPMNINVNAIQFGNFARPAEARANLMQPISNSEKTNNLVRKQLQEPRWIDDVHSINIGRAAPAHSQTKEPEEGTTNPTKKRARQKESTRPRPKDRQLIQDCIKKLRGKIPNGEKYSIVSLLGYCIDYMKYLQIANEYADILREPDAPKLIKPENEVVLVDSNDGDYKIQGVTPEFGLGNQTMEFQIIVDDMKKPHHMRIEILCEDRGFDLDLLTEPCETLGLNIIKGKMDIIGAKAWALFFVEKQKNRQHLTRTEVLNFLSKHLQQTRTSEMDSANNITAVIDPIGSWLRQSPENSKATSHGQFVTAVINI</sequence>
<dbReference type="EMBL" id="JAYWIO010000004">
    <property type="protein sequence ID" value="KAK7269026.1"/>
    <property type="molecule type" value="Genomic_DNA"/>
</dbReference>
<reference evidence="7 8" key="1">
    <citation type="submission" date="2024-01" db="EMBL/GenBank/DDBJ databases">
        <title>The genomes of 5 underutilized Papilionoideae crops provide insights into root nodulation and disease resistanc.</title>
        <authorList>
            <person name="Yuan L."/>
        </authorList>
    </citation>
    <scope>NUCLEOTIDE SEQUENCE [LARGE SCALE GENOMIC DNA]</scope>
    <source>
        <strain evidence="7">ZHUSHIDOU_FW_LH</strain>
        <tissue evidence="7">Leaf</tissue>
    </source>
</reference>
<dbReference type="PANTHER" id="PTHR46196">
    <property type="entry name" value="TRANSCRIPTION FACTOR BHLH155-LIKE ISOFORM X1-RELATED"/>
    <property type="match status" value="1"/>
</dbReference>
<evidence type="ECO:0000256" key="2">
    <source>
        <dbReference type="ARBA" id="ARBA00023015"/>
    </source>
</evidence>
<keyword evidence="4" id="KW-0539">Nucleus</keyword>
<evidence type="ECO:0000256" key="5">
    <source>
        <dbReference type="SAM" id="MobiDB-lite"/>
    </source>
</evidence>
<evidence type="ECO:0000256" key="3">
    <source>
        <dbReference type="ARBA" id="ARBA00023163"/>
    </source>
</evidence>
<evidence type="ECO:0000256" key="1">
    <source>
        <dbReference type="ARBA" id="ARBA00004123"/>
    </source>
</evidence>
<organism evidence="7 8">
    <name type="scientific">Crotalaria pallida</name>
    <name type="common">Smooth rattlebox</name>
    <name type="synonym">Crotalaria striata</name>
    <dbReference type="NCBI Taxonomy" id="3830"/>
    <lineage>
        <taxon>Eukaryota</taxon>
        <taxon>Viridiplantae</taxon>
        <taxon>Streptophyta</taxon>
        <taxon>Embryophyta</taxon>
        <taxon>Tracheophyta</taxon>
        <taxon>Spermatophyta</taxon>
        <taxon>Magnoliopsida</taxon>
        <taxon>eudicotyledons</taxon>
        <taxon>Gunneridae</taxon>
        <taxon>Pentapetalae</taxon>
        <taxon>rosids</taxon>
        <taxon>fabids</taxon>
        <taxon>Fabales</taxon>
        <taxon>Fabaceae</taxon>
        <taxon>Papilionoideae</taxon>
        <taxon>50 kb inversion clade</taxon>
        <taxon>genistoids sensu lato</taxon>
        <taxon>core genistoids</taxon>
        <taxon>Crotalarieae</taxon>
        <taxon>Crotalaria</taxon>
    </lineage>
</organism>
<feature type="compositionally biased region" description="Basic and acidic residues" evidence="5">
    <location>
        <begin position="601"/>
        <end position="614"/>
    </location>
</feature>